<reference evidence="1 2" key="1">
    <citation type="submission" date="2016-10" db="EMBL/GenBank/DDBJ databases">
        <authorList>
            <person name="Varghese N."/>
            <person name="Submissions S."/>
        </authorList>
    </citation>
    <scope>NUCLEOTIDE SEQUENCE [LARGE SCALE GENOMIC DNA]</scope>
    <source>
        <strain evidence="1 2">PDC82</strain>
    </source>
</reference>
<dbReference type="Proteomes" id="UP000198917">
    <property type="component" value="Unassembled WGS sequence"/>
</dbReference>
<protein>
    <recommendedName>
        <fullName evidence="3">RiboL-PSP-HEPN domain-containing protein</fullName>
    </recommendedName>
</protein>
<evidence type="ECO:0008006" key="3">
    <source>
        <dbReference type="Google" id="ProtNLM"/>
    </source>
</evidence>
<dbReference type="RefSeq" id="WP_092731918.1">
    <property type="nucleotide sequence ID" value="NZ_FNEW01000001.1"/>
</dbReference>
<evidence type="ECO:0000313" key="2">
    <source>
        <dbReference type="Proteomes" id="UP000198917"/>
    </source>
</evidence>
<sequence>MRKINPVDVRQDFDRSLIDLIAFYTTVKSGLSLDKDQSFLAENTVLTAATLWEGFVNDLFIAYINRDTSQFIVHLGNAFEADRTPKQMQIANRFVTVTYPAHMTVKMITSLLDEVGNNVTFASYGEMKKGAKKYLAGANATRVSGLSTPQAALVNLWIALRNHIAHRSERSFKAMNEALAAGALHGTGLQRGVRDVRYVGAYLKAKPAHNLPPRVEIILN</sequence>
<name>A0A7Z7FPL6_9HYPH</name>
<proteinExistence type="predicted"/>
<gene>
    <name evidence="1" type="ORF">SAMN05428983_0976</name>
</gene>
<dbReference type="AlphaFoldDB" id="A0A7Z7FPL6"/>
<accession>A0A7Z7FPL6</accession>
<organism evidence="1 2">
    <name type="scientific">Agrobacterium fabrum</name>
    <dbReference type="NCBI Taxonomy" id="1176649"/>
    <lineage>
        <taxon>Bacteria</taxon>
        <taxon>Pseudomonadati</taxon>
        <taxon>Pseudomonadota</taxon>
        <taxon>Alphaproteobacteria</taxon>
        <taxon>Hyphomicrobiales</taxon>
        <taxon>Rhizobiaceae</taxon>
        <taxon>Rhizobium/Agrobacterium group</taxon>
        <taxon>Agrobacterium</taxon>
        <taxon>Agrobacterium tumefaciens complex</taxon>
    </lineage>
</organism>
<dbReference type="EMBL" id="FNEW01000001">
    <property type="protein sequence ID" value="SDJ28316.1"/>
    <property type="molecule type" value="Genomic_DNA"/>
</dbReference>
<comment type="caution">
    <text evidence="1">The sequence shown here is derived from an EMBL/GenBank/DDBJ whole genome shotgun (WGS) entry which is preliminary data.</text>
</comment>
<evidence type="ECO:0000313" key="1">
    <source>
        <dbReference type="EMBL" id="SDJ28316.1"/>
    </source>
</evidence>